<evidence type="ECO:0000256" key="1">
    <source>
        <dbReference type="SAM" id="Phobius"/>
    </source>
</evidence>
<keyword evidence="1" id="KW-0472">Membrane</keyword>
<keyword evidence="1" id="KW-0812">Transmembrane</keyword>
<dbReference type="RefSeq" id="WP_397718588.1">
    <property type="nucleotide sequence ID" value="NZ_JBIRGN010000013.1"/>
</dbReference>
<feature type="transmembrane region" description="Helical" evidence="1">
    <location>
        <begin position="21"/>
        <end position="54"/>
    </location>
</feature>
<proteinExistence type="predicted"/>
<sequence length="62" mass="6270">MTNVRRNSSNNTPGSREPLPLRWGVILTAAAVAAAVTFVVGGPLAALGAVSVVVSTLHTVMA</sequence>
<protein>
    <submittedName>
        <fullName evidence="2">Uncharacterized protein</fullName>
    </submittedName>
</protein>
<keyword evidence="1" id="KW-1133">Transmembrane helix</keyword>
<evidence type="ECO:0000313" key="2">
    <source>
        <dbReference type="EMBL" id="MFH8551590.1"/>
    </source>
</evidence>
<comment type="caution">
    <text evidence="2">The sequence shown here is derived from an EMBL/GenBank/DDBJ whole genome shotgun (WGS) entry which is preliminary data.</text>
</comment>
<name>A0ABW7R2W2_9ACTN</name>
<evidence type="ECO:0000313" key="3">
    <source>
        <dbReference type="Proteomes" id="UP001610818"/>
    </source>
</evidence>
<keyword evidence="3" id="KW-1185">Reference proteome</keyword>
<accession>A0ABW7R2W2</accession>
<dbReference type="Proteomes" id="UP001610818">
    <property type="component" value="Unassembled WGS sequence"/>
</dbReference>
<reference evidence="2 3" key="1">
    <citation type="submission" date="2024-10" db="EMBL/GenBank/DDBJ databases">
        <title>The Natural Products Discovery Center: Release of the First 8490 Sequenced Strains for Exploring Actinobacteria Biosynthetic Diversity.</title>
        <authorList>
            <person name="Kalkreuter E."/>
            <person name="Kautsar S.A."/>
            <person name="Yang D."/>
            <person name="Bader C.D."/>
            <person name="Teijaro C.N."/>
            <person name="Fluegel L."/>
            <person name="Davis C.M."/>
            <person name="Simpson J.R."/>
            <person name="Lauterbach L."/>
            <person name="Steele A.D."/>
            <person name="Gui C."/>
            <person name="Meng S."/>
            <person name="Li G."/>
            <person name="Viehrig K."/>
            <person name="Ye F."/>
            <person name="Su P."/>
            <person name="Kiefer A.F."/>
            <person name="Nichols A."/>
            <person name="Cepeda A.J."/>
            <person name="Yan W."/>
            <person name="Fan B."/>
            <person name="Jiang Y."/>
            <person name="Adhikari A."/>
            <person name="Zheng C.-J."/>
            <person name="Schuster L."/>
            <person name="Cowan T.M."/>
            <person name="Smanski M.J."/>
            <person name="Chevrette M.G."/>
            <person name="De Carvalho L.P.S."/>
            <person name="Shen B."/>
        </authorList>
    </citation>
    <scope>NUCLEOTIDE SEQUENCE [LARGE SCALE GENOMIC DNA]</scope>
    <source>
        <strain evidence="2 3">NPDC017990</strain>
    </source>
</reference>
<gene>
    <name evidence="2" type="ORF">ACH4F9_42095</name>
</gene>
<dbReference type="EMBL" id="JBIRGQ010000013">
    <property type="protein sequence ID" value="MFH8551590.1"/>
    <property type="molecule type" value="Genomic_DNA"/>
</dbReference>
<organism evidence="2 3">
    <name type="scientific">Streptomyces longisporoflavus</name>
    <dbReference type="NCBI Taxonomy" id="28044"/>
    <lineage>
        <taxon>Bacteria</taxon>
        <taxon>Bacillati</taxon>
        <taxon>Actinomycetota</taxon>
        <taxon>Actinomycetes</taxon>
        <taxon>Kitasatosporales</taxon>
        <taxon>Streptomycetaceae</taxon>
        <taxon>Streptomyces</taxon>
    </lineage>
</organism>